<feature type="compositionally biased region" description="Polar residues" evidence="1">
    <location>
        <begin position="403"/>
        <end position="413"/>
    </location>
</feature>
<feature type="compositionally biased region" description="Acidic residues" evidence="1">
    <location>
        <begin position="425"/>
        <end position="434"/>
    </location>
</feature>
<keyword evidence="2" id="KW-1133">Transmembrane helix</keyword>
<feature type="transmembrane region" description="Helical" evidence="2">
    <location>
        <begin position="12"/>
        <end position="34"/>
    </location>
</feature>
<dbReference type="AlphaFoldDB" id="A0AAN9NCS9"/>
<organism evidence="3 4">
    <name type="scientific">Phaseolus coccineus</name>
    <name type="common">Scarlet runner bean</name>
    <name type="synonym">Phaseolus multiflorus</name>
    <dbReference type="NCBI Taxonomy" id="3886"/>
    <lineage>
        <taxon>Eukaryota</taxon>
        <taxon>Viridiplantae</taxon>
        <taxon>Streptophyta</taxon>
        <taxon>Embryophyta</taxon>
        <taxon>Tracheophyta</taxon>
        <taxon>Spermatophyta</taxon>
        <taxon>Magnoliopsida</taxon>
        <taxon>eudicotyledons</taxon>
        <taxon>Gunneridae</taxon>
        <taxon>Pentapetalae</taxon>
        <taxon>rosids</taxon>
        <taxon>fabids</taxon>
        <taxon>Fabales</taxon>
        <taxon>Fabaceae</taxon>
        <taxon>Papilionoideae</taxon>
        <taxon>50 kb inversion clade</taxon>
        <taxon>NPAAA clade</taxon>
        <taxon>indigoferoid/millettioid clade</taxon>
        <taxon>Phaseoleae</taxon>
        <taxon>Phaseolus</taxon>
    </lineage>
</organism>
<comment type="caution">
    <text evidence="3">The sequence shown here is derived from an EMBL/GenBank/DDBJ whole genome shotgun (WGS) entry which is preliminary data.</text>
</comment>
<feature type="region of interest" description="Disordered" evidence="1">
    <location>
        <begin position="400"/>
        <end position="448"/>
    </location>
</feature>
<keyword evidence="2" id="KW-0812">Transmembrane</keyword>
<reference evidence="3 4" key="1">
    <citation type="submission" date="2024-01" db="EMBL/GenBank/DDBJ databases">
        <title>The genomes of 5 underutilized Papilionoideae crops provide insights into root nodulation and disease resistanc.</title>
        <authorList>
            <person name="Jiang F."/>
        </authorList>
    </citation>
    <scope>NUCLEOTIDE SEQUENCE [LARGE SCALE GENOMIC DNA]</scope>
    <source>
        <strain evidence="3">JINMINGXINNONG_FW02</strain>
        <tissue evidence="3">Leaves</tissue>
    </source>
</reference>
<gene>
    <name evidence="3" type="ORF">VNO80_12082</name>
</gene>
<keyword evidence="2" id="KW-0472">Membrane</keyword>
<evidence type="ECO:0000313" key="4">
    <source>
        <dbReference type="Proteomes" id="UP001374584"/>
    </source>
</evidence>
<name>A0AAN9NCS9_PHACN</name>
<evidence type="ECO:0000313" key="3">
    <source>
        <dbReference type="EMBL" id="KAK7370031.1"/>
    </source>
</evidence>
<proteinExistence type="predicted"/>
<evidence type="ECO:0008006" key="5">
    <source>
        <dbReference type="Google" id="ProtNLM"/>
    </source>
</evidence>
<evidence type="ECO:0000256" key="1">
    <source>
        <dbReference type="SAM" id="MobiDB-lite"/>
    </source>
</evidence>
<keyword evidence="4" id="KW-1185">Reference proteome</keyword>
<dbReference type="Proteomes" id="UP001374584">
    <property type="component" value="Unassembled WGS sequence"/>
</dbReference>
<accession>A0AAN9NCS9</accession>
<evidence type="ECO:0000256" key="2">
    <source>
        <dbReference type="SAM" id="Phobius"/>
    </source>
</evidence>
<protein>
    <recommendedName>
        <fullName evidence="5">Cyclic nucleotide-binding domain-containing protein</fullName>
    </recommendedName>
</protein>
<dbReference type="EMBL" id="JAYMYR010000004">
    <property type="protein sequence ID" value="KAK7370031.1"/>
    <property type="molecule type" value="Genomic_DNA"/>
</dbReference>
<sequence>MMSNFMPSHGKFSSYLLVSFLNFYVGQITFLIVLRTMYIDFLYVYSSVGDSDVASAVINESVVEGEEARKFLEDVNVTYPQVLRIVKTRQDTYAVLHNLMEYVQNLEKTGILEEKEMLHLHDAVQMSCDIHLFFYVLSNGSIHPVLGALPSSVRESLANCTKEMMKFRGLTLYKNVQSQMWKSKMTTTKHSFYPTFTHGSTLGLYEVLTGRPDICDVITDSMVFCIFLEADKIISCLRSDPSTEKILWEESAIFLSKLLLPQIFEKLAMQDLRALMADPERSRMTIFTRGETIEIPHHSVALLLEGYLKAQGRQELVTAPAALLPSPGNLRFQNLAGSGILSQVEAGCNIFSVKYFLLEFPLDKRYLENSLSARAMHLSIRPIVSIKLGGVATAKKVHEVTRHVTNPPSQSTQRRQHHHGHGDNSSDDEEEEEDIIVRIDSPNTLSFH</sequence>